<feature type="domain" description="Nudix hydrolase" evidence="6">
    <location>
        <begin position="25"/>
        <end position="156"/>
    </location>
</feature>
<dbReference type="InterPro" id="IPR015797">
    <property type="entry name" value="NUDIX_hydrolase-like_dom_sf"/>
</dbReference>
<accession>A0A372ZML4</accession>
<evidence type="ECO:0000256" key="1">
    <source>
        <dbReference type="ARBA" id="ARBA00001946"/>
    </source>
</evidence>
<comment type="caution">
    <text evidence="7">The sequence shown here is derived from an EMBL/GenBank/DDBJ whole genome shotgun (WGS) entry which is preliminary data.</text>
</comment>
<dbReference type="SUPFAM" id="SSF55811">
    <property type="entry name" value="Nudix"/>
    <property type="match status" value="1"/>
</dbReference>
<reference evidence="7 8" key="1">
    <citation type="submission" date="2018-08" db="EMBL/GenBank/DDBJ databases">
        <title>Diversity &amp; Physiological Properties of Lignin-Decomposing Actinobacteria from Soil.</title>
        <authorList>
            <person name="Roh S.G."/>
            <person name="Kim S.B."/>
        </authorList>
    </citation>
    <scope>NUCLEOTIDE SEQUENCE [LARGE SCALE GENOMIC DNA]</scope>
    <source>
        <strain evidence="7 8">MMS17-GH009</strain>
    </source>
</reference>
<dbReference type="GO" id="GO:0016787">
    <property type="term" value="F:hydrolase activity"/>
    <property type="evidence" value="ECO:0007669"/>
    <property type="project" value="UniProtKB-KW"/>
</dbReference>
<evidence type="ECO:0000313" key="8">
    <source>
        <dbReference type="Proteomes" id="UP000263377"/>
    </source>
</evidence>
<dbReference type="CDD" id="cd04683">
    <property type="entry name" value="NUDIX_Hydrolase"/>
    <property type="match status" value="1"/>
</dbReference>
<dbReference type="PANTHER" id="PTHR43046">
    <property type="entry name" value="GDP-MANNOSE MANNOSYL HYDROLASE"/>
    <property type="match status" value="1"/>
</dbReference>
<comment type="cofactor">
    <cofactor evidence="1">
        <name>Mg(2+)</name>
        <dbReference type="ChEBI" id="CHEBI:18420"/>
    </cofactor>
</comment>
<name>A0A372ZML4_9ACTN</name>
<sequence length="167" mass="18508">MNRTDPTDHTGHLADTAAGAPGTDPLALVVGVHLVLFDGGTVLLGRRRNTSYANGLWHLPAGHMERGEPVTRAMTREAEEELGITIAEEDLELVHTLHHLDTDHSRLQLFFRPARHTGQVRNAEPHKCAELRWWPLDGLPADTVPYTAHALREITHGNRLSAHGWPV</sequence>
<dbReference type="RefSeq" id="WP_082345143.1">
    <property type="nucleotide sequence ID" value="NZ_QVIG01000001.1"/>
</dbReference>
<evidence type="ECO:0000313" key="7">
    <source>
        <dbReference type="EMBL" id="RGD57066.1"/>
    </source>
</evidence>
<organism evidence="7 8">
    <name type="scientific">Kitasatospora xanthocidica</name>
    <dbReference type="NCBI Taxonomy" id="83382"/>
    <lineage>
        <taxon>Bacteria</taxon>
        <taxon>Bacillati</taxon>
        <taxon>Actinomycetota</taxon>
        <taxon>Actinomycetes</taxon>
        <taxon>Kitasatosporales</taxon>
        <taxon>Streptomycetaceae</taxon>
        <taxon>Kitasatospora</taxon>
    </lineage>
</organism>
<dbReference type="AlphaFoldDB" id="A0A372ZML4"/>
<feature type="region of interest" description="Disordered" evidence="5">
    <location>
        <begin position="1"/>
        <end position="20"/>
    </location>
</feature>
<evidence type="ECO:0000256" key="3">
    <source>
        <dbReference type="ARBA" id="ARBA00022801"/>
    </source>
</evidence>
<dbReference type="InterPro" id="IPR020476">
    <property type="entry name" value="Nudix_hydrolase"/>
</dbReference>
<evidence type="ECO:0000256" key="5">
    <source>
        <dbReference type="SAM" id="MobiDB-lite"/>
    </source>
</evidence>
<dbReference type="PANTHER" id="PTHR43046:SF16">
    <property type="entry name" value="ADP-RIBOSE PYROPHOSPHATASE YJHB-RELATED"/>
    <property type="match status" value="1"/>
</dbReference>
<dbReference type="InterPro" id="IPR020084">
    <property type="entry name" value="NUDIX_hydrolase_CS"/>
</dbReference>
<gene>
    <name evidence="7" type="ORF">DR950_04015</name>
</gene>
<dbReference type="PROSITE" id="PS00893">
    <property type="entry name" value="NUDIX_BOX"/>
    <property type="match status" value="1"/>
</dbReference>
<keyword evidence="8" id="KW-1185">Reference proteome</keyword>
<protein>
    <submittedName>
        <fullName evidence="7">NUDIX domain-containing protein</fullName>
    </submittedName>
</protein>
<evidence type="ECO:0000256" key="4">
    <source>
        <dbReference type="RuleBase" id="RU003476"/>
    </source>
</evidence>
<comment type="similarity">
    <text evidence="2 4">Belongs to the Nudix hydrolase family.</text>
</comment>
<evidence type="ECO:0000259" key="6">
    <source>
        <dbReference type="PROSITE" id="PS51462"/>
    </source>
</evidence>
<feature type="compositionally biased region" description="Basic and acidic residues" evidence="5">
    <location>
        <begin position="1"/>
        <end position="12"/>
    </location>
</feature>
<dbReference type="PROSITE" id="PS51462">
    <property type="entry name" value="NUDIX"/>
    <property type="match status" value="1"/>
</dbReference>
<dbReference type="EMBL" id="QVIG01000001">
    <property type="protein sequence ID" value="RGD57066.1"/>
    <property type="molecule type" value="Genomic_DNA"/>
</dbReference>
<dbReference type="Gene3D" id="3.90.79.10">
    <property type="entry name" value="Nucleoside Triphosphate Pyrophosphohydrolase"/>
    <property type="match status" value="1"/>
</dbReference>
<proteinExistence type="inferred from homology"/>
<dbReference type="InterPro" id="IPR000086">
    <property type="entry name" value="NUDIX_hydrolase_dom"/>
</dbReference>
<dbReference type="PRINTS" id="PR00502">
    <property type="entry name" value="NUDIXFAMILY"/>
</dbReference>
<keyword evidence="3 4" id="KW-0378">Hydrolase</keyword>
<dbReference type="Pfam" id="PF00293">
    <property type="entry name" value="NUDIX"/>
    <property type="match status" value="1"/>
</dbReference>
<dbReference type="Proteomes" id="UP000263377">
    <property type="component" value="Unassembled WGS sequence"/>
</dbReference>
<evidence type="ECO:0000256" key="2">
    <source>
        <dbReference type="ARBA" id="ARBA00005582"/>
    </source>
</evidence>